<accession>A0A1A9Z243</accession>
<protein>
    <submittedName>
        <fullName evidence="2">Uncharacterized protein</fullName>
    </submittedName>
</protein>
<dbReference type="AlphaFoldDB" id="A0A1A9Z243"/>
<keyword evidence="3" id="KW-1185">Reference proteome</keyword>
<feature type="region of interest" description="Disordered" evidence="1">
    <location>
        <begin position="177"/>
        <end position="234"/>
    </location>
</feature>
<evidence type="ECO:0000313" key="2">
    <source>
        <dbReference type="EnsemblMetazoa" id="GPAI001384-PA"/>
    </source>
</evidence>
<evidence type="ECO:0000256" key="1">
    <source>
        <dbReference type="SAM" id="MobiDB-lite"/>
    </source>
</evidence>
<reference evidence="3" key="1">
    <citation type="submission" date="2014-03" db="EMBL/GenBank/DDBJ databases">
        <authorList>
            <person name="Aksoy S."/>
            <person name="Warren W."/>
            <person name="Wilson R.K."/>
        </authorList>
    </citation>
    <scope>NUCLEOTIDE SEQUENCE [LARGE SCALE GENOMIC DNA]</scope>
    <source>
        <strain evidence="3">IAEA</strain>
    </source>
</reference>
<sequence>MENIKVPKKVERHAIKAVNVLCEGDEAKCVTESEILQEVRYQMRNLVPVANIKGVLHKCLVELSARCIIRRVDDENFGICSDRDSFIFQNNGESLPLPMLIKKEIDADDSGDGVPYLHLQAALCGNFDKHFANSMALFKASPVGTIRFTIPMLLASSAQTWRPVNIKSRARDNPIIAGRRAVPPSITGTPKRRLKKPNTAESSITRKSHINANSKPISKPEQNEPPIPYNTATGEASSASKALNASQSLAAVCPSIALRCRGLLIPIRLTR</sequence>
<dbReference type="Proteomes" id="UP000092445">
    <property type="component" value="Unassembled WGS sequence"/>
</dbReference>
<evidence type="ECO:0000313" key="3">
    <source>
        <dbReference type="Proteomes" id="UP000092445"/>
    </source>
</evidence>
<proteinExistence type="predicted"/>
<dbReference type="EnsemblMetazoa" id="GPAI001384-RA">
    <property type="protein sequence ID" value="GPAI001384-PA"/>
    <property type="gene ID" value="GPAI001384"/>
</dbReference>
<reference evidence="2" key="2">
    <citation type="submission" date="2020-05" db="UniProtKB">
        <authorList>
            <consortium name="EnsemblMetazoa"/>
        </authorList>
    </citation>
    <scope>IDENTIFICATION</scope>
    <source>
        <strain evidence="2">IAEA</strain>
    </source>
</reference>
<dbReference type="VEuPathDB" id="VectorBase:GPAI001384"/>
<name>A0A1A9Z243_GLOPL</name>
<feature type="compositionally biased region" description="Polar residues" evidence="1">
    <location>
        <begin position="199"/>
        <end position="216"/>
    </location>
</feature>
<organism evidence="2 3">
    <name type="scientific">Glossina pallidipes</name>
    <name type="common">Tsetse fly</name>
    <dbReference type="NCBI Taxonomy" id="7398"/>
    <lineage>
        <taxon>Eukaryota</taxon>
        <taxon>Metazoa</taxon>
        <taxon>Ecdysozoa</taxon>
        <taxon>Arthropoda</taxon>
        <taxon>Hexapoda</taxon>
        <taxon>Insecta</taxon>
        <taxon>Pterygota</taxon>
        <taxon>Neoptera</taxon>
        <taxon>Endopterygota</taxon>
        <taxon>Diptera</taxon>
        <taxon>Brachycera</taxon>
        <taxon>Muscomorpha</taxon>
        <taxon>Hippoboscoidea</taxon>
        <taxon>Glossinidae</taxon>
        <taxon>Glossina</taxon>
    </lineage>
</organism>